<evidence type="ECO:0000256" key="1">
    <source>
        <dbReference type="SAM" id="SignalP"/>
    </source>
</evidence>
<dbReference type="EMBL" id="JAAALK010000079">
    <property type="protein sequence ID" value="KAG8096560.1"/>
    <property type="molecule type" value="Genomic_DNA"/>
</dbReference>
<dbReference type="AlphaFoldDB" id="A0A8J5WRX5"/>
<reference evidence="2" key="2">
    <citation type="submission" date="2021-02" db="EMBL/GenBank/DDBJ databases">
        <authorList>
            <person name="Kimball J.A."/>
            <person name="Haas M.W."/>
            <person name="Macchietto M."/>
            <person name="Kono T."/>
            <person name="Duquette J."/>
            <person name="Shao M."/>
        </authorList>
    </citation>
    <scope>NUCLEOTIDE SEQUENCE</scope>
    <source>
        <tissue evidence="2">Fresh leaf tissue</tissue>
    </source>
</reference>
<comment type="caution">
    <text evidence="2">The sequence shown here is derived from an EMBL/GenBank/DDBJ whole genome shotgun (WGS) entry which is preliminary data.</text>
</comment>
<protein>
    <submittedName>
        <fullName evidence="2">Uncharacterized protein</fullName>
    </submittedName>
</protein>
<proteinExistence type="predicted"/>
<keyword evidence="3" id="KW-1185">Reference proteome</keyword>
<reference evidence="2" key="1">
    <citation type="journal article" date="2021" name="bioRxiv">
        <title>Whole Genome Assembly and Annotation of Northern Wild Rice, Zizania palustris L., Supports a Whole Genome Duplication in the Zizania Genus.</title>
        <authorList>
            <person name="Haas M."/>
            <person name="Kono T."/>
            <person name="Macchietto M."/>
            <person name="Millas R."/>
            <person name="McGilp L."/>
            <person name="Shao M."/>
            <person name="Duquette J."/>
            <person name="Hirsch C.N."/>
            <person name="Kimball J."/>
        </authorList>
    </citation>
    <scope>NUCLEOTIDE SEQUENCE</scope>
    <source>
        <tissue evidence="2">Fresh leaf tissue</tissue>
    </source>
</reference>
<accession>A0A8J5WRX5</accession>
<dbReference type="Proteomes" id="UP000729402">
    <property type="component" value="Unassembled WGS sequence"/>
</dbReference>
<sequence>MWMKLLMVFTATSGARTKQIDVGLAEVLAVVGLPGVDAAVVDVVMGLPELKALAEVLISHPDVVRKFYLTLGIQTSKVILYHRGQSTIYRNFVKVQNHKAAKNYSISTILLFEMSLRGLLDLLEF</sequence>
<keyword evidence="1" id="KW-0732">Signal</keyword>
<organism evidence="2 3">
    <name type="scientific">Zizania palustris</name>
    <name type="common">Northern wild rice</name>
    <dbReference type="NCBI Taxonomy" id="103762"/>
    <lineage>
        <taxon>Eukaryota</taxon>
        <taxon>Viridiplantae</taxon>
        <taxon>Streptophyta</taxon>
        <taxon>Embryophyta</taxon>
        <taxon>Tracheophyta</taxon>
        <taxon>Spermatophyta</taxon>
        <taxon>Magnoliopsida</taxon>
        <taxon>Liliopsida</taxon>
        <taxon>Poales</taxon>
        <taxon>Poaceae</taxon>
        <taxon>BOP clade</taxon>
        <taxon>Oryzoideae</taxon>
        <taxon>Oryzeae</taxon>
        <taxon>Zizaniinae</taxon>
        <taxon>Zizania</taxon>
    </lineage>
</organism>
<evidence type="ECO:0000313" key="3">
    <source>
        <dbReference type="Proteomes" id="UP000729402"/>
    </source>
</evidence>
<feature type="signal peptide" evidence="1">
    <location>
        <begin position="1"/>
        <end position="17"/>
    </location>
</feature>
<evidence type="ECO:0000313" key="2">
    <source>
        <dbReference type="EMBL" id="KAG8096560.1"/>
    </source>
</evidence>
<feature type="chain" id="PRO_5035264501" evidence="1">
    <location>
        <begin position="18"/>
        <end position="125"/>
    </location>
</feature>
<name>A0A8J5WRX5_ZIZPA</name>
<gene>
    <name evidence="2" type="ORF">GUJ93_ZPchr0013g35979</name>
</gene>